<comment type="caution">
    <text evidence="1">The sequence shown here is derived from an EMBL/GenBank/DDBJ whole genome shotgun (WGS) entry which is preliminary data.</text>
</comment>
<sequence length="81" mass="9223">MKESKVINCKRAKREQRGLISEFAFEREQQKLSDGMSQLYWLELWGPIVMFPGSTPAGGELLIPVTNSGYWAFGPREYPLG</sequence>
<organism evidence="1 2">
    <name type="scientific">Brassica cretica</name>
    <name type="common">Mustard</name>
    <dbReference type="NCBI Taxonomy" id="69181"/>
    <lineage>
        <taxon>Eukaryota</taxon>
        <taxon>Viridiplantae</taxon>
        <taxon>Streptophyta</taxon>
        <taxon>Embryophyta</taxon>
        <taxon>Tracheophyta</taxon>
        <taxon>Spermatophyta</taxon>
        <taxon>Magnoliopsida</taxon>
        <taxon>eudicotyledons</taxon>
        <taxon>Gunneridae</taxon>
        <taxon>Pentapetalae</taxon>
        <taxon>rosids</taxon>
        <taxon>malvids</taxon>
        <taxon>Brassicales</taxon>
        <taxon>Brassicaceae</taxon>
        <taxon>Brassiceae</taxon>
        <taxon>Brassica</taxon>
    </lineage>
</organism>
<dbReference type="AlphaFoldDB" id="A0A8S9HAS4"/>
<proteinExistence type="predicted"/>
<reference evidence="1" key="1">
    <citation type="submission" date="2019-12" db="EMBL/GenBank/DDBJ databases">
        <title>Genome sequencing and annotation of Brassica cretica.</title>
        <authorList>
            <person name="Studholme D.J."/>
            <person name="Sarris P.F."/>
        </authorList>
    </citation>
    <scope>NUCLEOTIDE SEQUENCE</scope>
    <source>
        <strain evidence="1">PFS-001/15</strain>
        <tissue evidence="1">Leaf</tissue>
    </source>
</reference>
<accession>A0A8S9HAS4</accession>
<gene>
    <name evidence="1" type="ORF">F2Q68_00036483</name>
</gene>
<evidence type="ECO:0000313" key="2">
    <source>
        <dbReference type="Proteomes" id="UP000712281"/>
    </source>
</evidence>
<name>A0A8S9HAS4_BRACR</name>
<evidence type="ECO:0000313" key="1">
    <source>
        <dbReference type="EMBL" id="KAF2553956.1"/>
    </source>
</evidence>
<protein>
    <submittedName>
        <fullName evidence="1">Uncharacterized protein</fullName>
    </submittedName>
</protein>
<dbReference type="EMBL" id="QGKW02001988">
    <property type="protein sequence ID" value="KAF2553956.1"/>
    <property type="molecule type" value="Genomic_DNA"/>
</dbReference>
<dbReference type="Proteomes" id="UP000712281">
    <property type="component" value="Unassembled WGS sequence"/>
</dbReference>